<dbReference type="Pfam" id="PF12094">
    <property type="entry name" value="DUF3570"/>
    <property type="match status" value="1"/>
</dbReference>
<dbReference type="InterPro" id="IPR021953">
    <property type="entry name" value="DUF3570"/>
</dbReference>
<dbReference type="RefSeq" id="WP_188616297.1">
    <property type="nucleotide sequence ID" value="NZ_BMLV01000001.1"/>
</dbReference>
<sequence length="416" mass="47625">MKKITTSIAALVFSLAFSQKNTDSLYEVRPLKIDEINFISGYYDQTGTHSAIMGGNGSEKIEDFHNALDIRLIKKSGKLEHSFGVNLTAEHHTSASTAYIDKSPEGATTIPNGIKTKRIALSKASGSNNNETHAESSASNLFGWRFNPSLNWKVKNLEKNTTFGLGAYYSYEFDYNSWGGEVSFVKASQDNNREFSIKAMAFFDQRQYIIPYELRNTMSYGDWRSKNSYSVNMAYSQVINQRLQISLLGDVAYQQGLLSTPYNRVYFDNYTVSNEKLPDKRLKIPVGLRANYFLGDNFIFRTYYRYYWDDWGMTAHTASLEVPVKFSPNFSLSPFFRYHTQTGIKYFNEYATTPTGLDFYSSDYDLSKFNSQNVGLNLHFVPQDWGVFHDVDFRYSHYKRSDGLSGNNLTLSLTFK</sequence>
<gene>
    <name evidence="1" type="ORF">GCM10010992_02870</name>
</gene>
<dbReference type="SUPFAM" id="SSF56925">
    <property type="entry name" value="OMPA-like"/>
    <property type="match status" value="1"/>
</dbReference>
<comment type="caution">
    <text evidence="1">The sequence shown here is derived from an EMBL/GenBank/DDBJ whole genome shotgun (WGS) entry which is preliminary data.</text>
</comment>
<keyword evidence="2" id="KW-1185">Reference proteome</keyword>
<proteinExistence type="predicted"/>
<reference evidence="2" key="1">
    <citation type="journal article" date="2019" name="Int. J. Syst. Evol. Microbiol.">
        <title>The Global Catalogue of Microorganisms (GCM) 10K type strain sequencing project: providing services to taxonomists for standard genome sequencing and annotation.</title>
        <authorList>
            <consortium name="The Broad Institute Genomics Platform"/>
            <consortium name="The Broad Institute Genome Sequencing Center for Infectious Disease"/>
            <person name="Wu L."/>
            <person name="Ma J."/>
        </authorList>
    </citation>
    <scope>NUCLEOTIDE SEQUENCE [LARGE SCALE GENOMIC DNA]</scope>
    <source>
        <strain evidence="2">CGMCC 1.7656</strain>
    </source>
</reference>
<organism evidence="1 2">
    <name type="scientific">Cloacibacterium rupense</name>
    <dbReference type="NCBI Taxonomy" id="517423"/>
    <lineage>
        <taxon>Bacteria</taxon>
        <taxon>Pseudomonadati</taxon>
        <taxon>Bacteroidota</taxon>
        <taxon>Flavobacteriia</taxon>
        <taxon>Flavobacteriales</taxon>
        <taxon>Weeksellaceae</taxon>
    </lineage>
</organism>
<protein>
    <recommendedName>
        <fullName evidence="3">Beta-barrel porin-2, OmpL-like. bbp2</fullName>
    </recommendedName>
</protein>
<name>A0ABQ2NEW1_9FLAO</name>
<evidence type="ECO:0008006" key="3">
    <source>
        <dbReference type="Google" id="ProtNLM"/>
    </source>
</evidence>
<evidence type="ECO:0000313" key="2">
    <source>
        <dbReference type="Proteomes" id="UP000620064"/>
    </source>
</evidence>
<accession>A0ABQ2NEW1</accession>
<dbReference type="InterPro" id="IPR011250">
    <property type="entry name" value="OMP/PagP_B-barrel"/>
</dbReference>
<dbReference type="EMBL" id="BMLV01000001">
    <property type="protein sequence ID" value="GGP01648.1"/>
    <property type="molecule type" value="Genomic_DNA"/>
</dbReference>
<evidence type="ECO:0000313" key="1">
    <source>
        <dbReference type="EMBL" id="GGP01648.1"/>
    </source>
</evidence>
<dbReference type="Proteomes" id="UP000620064">
    <property type="component" value="Unassembled WGS sequence"/>
</dbReference>